<keyword evidence="4" id="KW-1185">Reference proteome</keyword>
<evidence type="ECO:0000259" key="2">
    <source>
        <dbReference type="Pfam" id="PF24409"/>
    </source>
</evidence>
<dbReference type="InterPro" id="IPR056920">
    <property type="entry name" value="PRTase-CE"/>
</dbReference>
<feature type="domain" description="PRTase associated wHTH" evidence="2">
    <location>
        <begin position="316"/>
        <end position="404"/>
    </location>
</feature>
<organism evidence="3 4">
    <name type="scientific">Algibacter agarivorans</name>
    <dbReference type="NCBI Taxonomy" id="1109741"/>
    <lineage>
        <taxon>Bacteria</taxon>
        <taxon>Pseudomonadati</taxon>
        <taxon>Bacteroidota</taxon>
        <taxon>Flavobacteriia</taxon>
        <taxon>Flavobacteriales</taxon>
        <taxon>Flavobacteriaceae</taxon>
        <taxon>Algibacter</taxon>
    </lineage>
</organism>
<dbReference type="Pfam" id="PF24390">
    <property type="entry name" value="PRTase-CE"/>
    <property type="match status" value="1"/>
</dbReference>
<dbReference type="RefSeq" id="WP_345189414.1">
    <property type="nucleotide sequence ID" value="NZ_BAABJJ010000001.1"/>
</dbReference>
<evidence type="ECO:0000259" key="1">
    <source>
        <dbReference type="Pfam" id="PF24390"/>
    </source>
</evidence>
<comment type="caution">
    <text evidence="3">The sequence shown here is derived from an EMBL/GenBank/DDBJ whole genome shotgun (WGS) entry which is preliminary data.</text>
</comment>
<feature type="domain" description="PRTase-CE" evidence="1">
    <location>
        <begin position="2"/>
        <end position="259"/>
    </location>
</feature>
<dbReference type="Proteomes" id="UP001501302">
    <property type="component" value="Unassembled WGS sequence"/>
</dbReference>
<evidence type="ECO:0000313" key="3">
    <source>
        <dbReference type="EMBL" id="GAA4932065.1"/>
    </source>
</evidence>
<dbReference type="InterPro" id="IPR057055">
    <property type="entry name" value="wHTH-PRTase_assoc"/>
</dbReference>
<dbReference type="EMBL" id="BAABJJ010000001">
    <property type="protein sequence ID" value="GAA4932065.1"/>
    <property type="molecule type" value="Genomic_DNA"/>
</dbReference>
<sequence>MDNFEKEDWTKALTVAEKITYVSEEEIYAQYKHLLENLFDSIRKEDKIFLLPSKVQDITTGSGKSSQLMTYYIKKIIENLPDEQSNRIIFLSNSRNGQKFKNDLKKNAVLVIFDDYIGSGHQIYNFINKVIFKLHKQYYSELDSTYILSLYISENGESYLNLKLPNWNIISQPRKRAFSRRGSVFGYEKKMKVIREFCHKYGEQFFIWDINKDGVKKKVSLSLGYKNSQELISFCYRTPNNTLPIIWSSANNWHPLFPRFANDIISEAKDYRKESAFLLHKAKLVFKNNYALITGIIKEDDGKLNSYITQNDVLLLCVMRLKKNGANLASICQKLDIRLFDYDELIKDGYNRGLFTIDGNFTDIGTIEYNHINSLKNKYDYDLYWKHNFENPNNVFYIPKKFNGRT</sequence>
<dbReference type="Pfam" id="PF24409">
    <property type="entry name" value="wHTH-PRTase_assc"/>
    <property type="match status" value="1"/>
</dbReference>
<evidence type="ECO:0000313" key="4">
    <source>
        <dbReference type="Proteomes" id="UP001501302"/>
    </source>
</evidence>
<gene>
    <name evidence="3" type="ORF">GCM10023314_00380</name>
</gene>
<proteinExistence type="predicted"/>
<reference evidence="4" key="1">
    <citation type="journal article" date="2019" name="Int. J. Syst. Evol. Microbiol.">
        <title>The Global Catalogue of Microorganisms (GCM) 10K type strain sequencing project: providing services to taxonomists for standard genome sequencing and annotation.</title>
        <authorList>
            <consortium name="The Broad Institute Genomics Platform"/>
            <consortium name="The Broad Institute Genome Sequencing Center for Infectious Disease"/>
            <person name="Wu L."/>
            <person name="Ma J."/>
        </authorList>
    </citation>
    <scope>NUCLEOTIDE SEQUENCE [LARGE SCALE GENOMIC DNA]</scope>
    <source>
        <strain evidence="4">JCM 18285</strain>
    </source>
</reference>
<protein>
    <submittedName>
        <fullName evidence="3">Uncharacterized protein</fullName>
    </submittedName>
</protein>
<accession>A0ABP9G8P5</accession>
<name>A0ABP9G8P5_9FLAO</name>